<evidence type="ECO:0000256" key="1">
    <source>
        <dbReference type="SAM" id="MobiDB-lite"/>
    </source>
</evidence>
<dbReference type="PANTHER" id="PTHR11075">
    <property type="entry name" value="PEPTIDE CHAIN RELEASE FACTOR"/>
    <property type="match status" value="1"/>
</dbReference>
<feature type="region of interest" description="Disordered" evidence="1">
    <location>
        <begin position="149"/>
        <end position="196"/>
    </location>
</feature>
<dbReference type="AlphaFoldDB" id="A0A8E2ETZ5"/>
<dbReference type="InterPro" id="IPR052104">
    <property type="entry name" value="Mito_Release_Factor_mL62"/>
</dbReference>
<gene>
    <name evidence="3" type="ORF">AOQ84DRAFT_300010</name>
</gene>
<dbReference type="InterPro" id="IPR000352">
    <property type="entry name" value="Pep_chain_release_fac_I"/>
</dbReference>
<evidence type="ECO:0000259" key="2">
    <source>
        <dbReference type="Pfam" id="PF00472"/>
    </source>
</evidence>
<dbReference type="Gene3D" id="3.30.160.20">
    <property type="match status" value="1"/>
</dbReference>
<dbReference type="Proteomes" id="UP000250140">
    <property type="component" value="Unassembled WGS sequence"/>
</dbReference>
<proteinExistence type="predicted"/>
<accession>A0A8E2ETZ5</accession>
<feature type="compositionally biased region" description="Basic residues" evidence="1">
    <location>
        <begin position="175"/>
        <end position="187"/>
    </location>
</feature>
<protein>
    <recommendedName>
        <fullName evidence="2">Prokaryotic-type class I peptide chain release factors domain-containing protein</fullName>
    </recommendedName>
</protein>
<dbReference type="EMBL" id="KV750418">
    <property type="protein sequence ID" value="OCL04867.1"/>
    <property type="molecule type" value="Genomic_DNA"/>
</dbReference>
<sequence>MLRSTVRPLFSPLPATYLQSALASRSYASHKLSNGISEEDLRTARKWLDNLGPGSIPNNICELSFSRSSGPGGQNVNKVNSKATLKVPLDSLLSHVPSALHPEIRSSRYHAPRSNSIIIQADDSRKQNDNMHSCYAKLHGMIIEAGTRALPGETPTEQSQRVKALQKSENEQRLRSKKVHSSKKTARKGGGSNSDY</sequence>
<dbReference type="GO" id="GO:0004045">
    <property type="term" value="F:peptidyl-tRNA hydrolase activity"/>
    <property type="evidence" value="ECO:0007669"/>
    <property type="project" value="TreeGrafter"/>
</dbReference>
<name>A0A8E2ETZ5_9PEZI</name>
<reference evidence="3 4" key="1">
    <citation type="journal article" date="2016" name="Nat. Commun.">
        <title>Ectomycorrhizal ecology is imprinted in the genome of the dominant symbiotic fungus Cenococcum geophilum.</title>
        <authorList>
            <consortium name="DOE Joint Genome Institute"/>
            <person name="Peter M."/>
            <person name="Kohler A."/>
            <person name="Ohm R.A."/>
            <person name="Kuo A."/>
            <person name="Krutzmann J."/>
            <person name="Morin E."/>
            <person name="Arend M."/>
            <person name="Barry K.W."/>
            <person name="Binder M."/>
            <person name="Choi C."/>
            <person name="Clum A."/>
            <person name="Copeland A."/>
            <person name="Grisel N."/>
            <person name="Haridas S."/>
            <person name="Kipfer T."/>
            <person name="LaButti K."/>
            <person name="Lindquist E."/>
            <person name="Lipzen A."/>
            <person name="Maire R."/>
            <person name="Meier B."/>
            <person name="Mihaltcheva S."/>
            <person name="Molinier V."/>
            <person name="Murat C."/>
            <person name="Poggeler S."/>
            <person name="Quandt C.A."/>
            <person name="Sperisen C."/>
            <person name="Tritt A."/>
            <person name="Tisserant E."/>
            <person name="Crous P.W."/>
            <person name="Henrissat B."/>
            <person name="Nehls U."/>
            <person name="Egli S."/>
            <person name="Spatafora J.W."/>
            <person name="Grigoriev I.V."/>
            <person name="Martin F.M."/>
        </authorList>
    </citation>
    <scope>NUCLEOTIDE SEQUENCE [LARGE SCALE GENOMIC DNA]</scope>
    <source>
        <strain evidence="3 4">CBS 207.34</strain>
    </source>
</reference>
<dbReference type="Pfam" id="PF00472">
    <property type="entry name" value="RF-1"/>
    <property type="match status" value="1"/>
</dbReference>
<evidence type="ECO:0000313" key="4">
    <source>
        <dbReference type="Proteomes" id="UP000250140"/>
    </source>
</evidence>
<dbReference type="GO" id="GO:0005762">
    <property type="term" value="C:mitochondrial large ribosomal subunit"/>
    <property type="evidence" value="ECO:0007669"/>
    <property type="project" value="TreeGrafter"/>
</dbReference>
<keyword evidence="4" id="KW-1185">Reference proteome</keyword>
<organism evidence="3 4">
    <name type="scientific">Glonium stellatum</name>
    <dbReference type="NCBI Taxonomy" id="574774"/>
    <lineage>
        <taxon>Eukaryota</taxon>
        <taxon>Fungi</taxon>
        <taxon>Dikarya</taxon>
        <taxon>Ascomycota</taxon>
        <taxon>Pezizomycotina</taxon>
        <taxon>Dothideomycetes</taxon>
        <taxon>Pleosporomycetidae</taxon>
        <taxon>Gloniales</taxon>
        <taxon>Gloniaceae</taxon>
        <taxon>Glonium</taxon>
    </lineage>
</organism>
<dbReference type="GO" id="GO:0016150">
    <property type="term" value="F:translation release factor activity, codon nonspecific"/>
    <property type="evidence" value="ECO:0007669"/>
    <property type="project" value="TreeGrafter"/>
</dbReference>
<dbReference type="SUPFAM" id="SSF110916">
    <property type="entry name" value="Peptidyl-tRNA hydrolase domain-like"/>
    <property type="match status" value="1"/>
</dbReference>
<dbReference type="PANTHER" id="PTHR11075:SF54">
    <property type="entry name" value="LARGE RIBOSOMAL SUBUNIT PROTEIN ML62"/>
    <property type="match status" value="1"/>
</dbReference>
<feature type="domain" description="Prokaryotic-type class I peptide chain release factors" evidence="2">
    <location>
        <begin position="55"/>
        <end position="183"/>
    </location>
</feature>
<dbReference type="OrthoDB" id="270639at2759"/>
<dbReference type="GO" id="GO:0070126">
    <property type="term" value="P:mitochondrial translational termination"/>
    <property type="evidence" value="ECO:0007669"/>
    <property type="project" value="TreeGrafter"/>
</dbReference>
<evidence type="ECO:0000313" key="3">
    <source>
        <dbReference type="EMBL" id="OCL04867.1"/>
    </source>
</evidence>